<feature type="region of interest" description="Disordered" evidence="1">
    <location>
        <begin position="1"/>
        <end position="22"/>
    </location>
</feature>
<evidence type="ECO:0000256" key="2">
    <source>
        <dbReference type="SAM" id="Phobius"/>
    </source>
</evidence>
<evidence type="ECO:0000256" key="1">
    <source>
        <dbReference type="SAM" id="MobiDB-lite"/>
    </source>
</evidence>
<feature type="transmembrane region" description="Helical" evidence="2">
    <location>
        <begin position="73"/>
        <end position="91"/>
    </location>
</feature>
<evidence type="ECO:0000259" key="3">
    <source>
        <dbReference type="Pfam" id="PF07786"/>
    </source>
</evidence>
<keyword evidence="2" id="KW-0472">Membrane</keyword>
<reference evidence="4 5" key="1">
    <citation type="submission" date="2020-03" db="EMBL/GenBank/DDBJ databases">
        <title>Leucobacter sp. nov., isolated from beetles.</title>
        <authorList>
            <person name="Hyun D.-W."/>
            <person name="Bae J.-W."/>
        </authorList>
    </citation>
    <scope>NUCLEOTIDE SEQUENCE [LARGE SCALE GENOMIC DNA]</scope>
    <source>
        <strain evidence="4 5">HDW9A</strain>
    </source>
</reference>
<feature type="compositionally biased region" description="Polar residues" evidence="1">
    <location>
        <begin position="9"/>
        <end position="22"/>
    </location>
</feature>
<gene>
    <name evidence="4" type="ORF">G7066_10000</name>
</gene>
<feature type="transmembrane region" description="Helical" evidence="2">
    <location>
        <begin position="103"/>
        <end position="123"/>
    </location>
</feature>
<accession>A0ABX6JX05</accession>
<sequence length="220" mass="22640">MQPTPPTVSPSLHNRAASSGTDTSTARFVGVDIARFLAIIGMMATHLLAVNAMNPGASELDQTIGTFAETFTSGIAAPLFALLGGLSMVFATRRLLREKRVGGAIAAIALRGAILVLIGMLLGLIESPIVVVLAYYGVAMLLLAPLIAARSWILASLATVLAVAGGALNAAVRTELGVVGEGGSVTFEAFFNAPSKTSGRCCSRGNILQSRGSYTCSLVF</sequence>
<proteinExistence type="predicted"/>
<organism evidence="4 5">
    <name type="scientific">Leucobacter coleopterorum</name>
    <dbReference type="NCBI Taxonomy" id="2714933"/>
    <lineage>
        <taxon>Bacteria</taxon>
        <taxon>Bacillati</taxon>
        <taxon>Actinomycetota</taxon>
        <taxon>Actinomycetes</taxon>
        <taxon>Micrococcales</taxon>
        <taxon>Microbacteriaceae</taxon>
        <taxon>Leucobacter</taxon>
    </lineage>
</organism>
<keyword evidence="5" id="KW-1185">Reference proteome</keyword>
<keyword evidence="2" id="KW-0812">Transmembrane</keyword>
<dbReference type="Proteomes" id="UP000503441">
    <property type="component" value="Chromosome"/>
</dbReference>
<feature type="transmembrane region" description="Helical" evidence="2">
    <location>
        <begin position="129"/>
        <end position="147"/>
    </location>
</feature>
<feature type="transmembrane region" description="Helical" evidence="2">
    <location>
        <begin position="33"/>
        <end position="53"/>
    </location>
</feature>
<feature type="domain" description="Heparan-alpha-glucosaminide N-acetyltransferase catalytic" evidence="3">
    <location>
        <begin position="27"/>
        <end position="170"/>
    </location>
</feature>
<dbReference type="Pfam" id="PF07786">
    <property type="entry name" value="HGSNAT_cat"/>
    <property type="match status" value="1"/>
</dbReference>
<keyword evidence="2" id="KW-1133">Transmembrane helix</keyword>
<dbReference type="RefSeq" id="WP_166330816.1">
    <property type="nucleotide sequence ID" value="NZ_CP049933.1"/>
</dbReference>
<dbReference type="InterPro" id="IPR012429">
    <property type="entry name" value="HGSNAT_cat"/>
</dbReference>
<dbReference type="EMBL" id="CP049933">
    <property type="protein sequence ID" value="QIM18838.1"/>
    <property type="molecule type" value="Genomic_DNA"/>
</dbReference>
<evidence type="ECO:0000313" key="5">
    <source>
        <dbReference type="Proteomes" id="UP000503441"/>
    </source>
</evidence>
<protein>
    <submittedName>
        <fullName evidence="4">DUF1624 domain-containing protein</fullName>
    </submittedName>
</protein>
<name>A0ABX6JX05_9MICO</name>
<evidence type="ECO:0000313" key="4">
    <source>
        <dbReference type="EMBL" id="QIM18838.1"/>
    </source>
</evidence>